<dbReference type="GO" id="GO:0005634">
    <property type="term" value="C:nucleus"/>
    <property type="evidence" value="ECO:0007669"/>
    <property type="project" value="UniProtKB-SubCell"/>
</dbReference>
<evidence type="ECO:0000256" key="9">
    <source>
        <dbReference type="SAM" id="MobiDB-lite"/>
    </source>
</evidence>
<comment type="similarity">
    <text evidence="2">Belongs to the TALE/BELL homeobox family.</text>
</comment>
<evidence type="ECO:0000256" key="2">
    <source>
        <dbReference type="ARBA" id="ARBA00006454"/>
    </source>
</evidence>
<dbReference type="Proteomes" id="UP000289738">
    <property type="component" value="Chromosome B08"/>
</dbReference>
<dbReference type="InterPro" id="IPR009057">
    <property type="entry name" value="Homeodomain-like_sf"/>
</dbReference>
<reference evidence="12 13" key="1">
    <citation type="submission" date="2019-01" db="EMBL/GenBank/DDBJ databases">
        <title>Sequencing of cultivated peanut Arachis hypogaea provides insights into genome evolution and oil improvement.</title>
        <authorList>
            <person name="Chen X."/>
        </authorList>
    </citation>
    <scope>NUCLEOTIDE SEQUENCE [LARGE SCALE GENOMIC DNA]</scope>
    <source>
        <strain evidence="13">cv. Fuhuasheng</strain>
        <tissue evidence="12">Leaves</tissue>
    </source>
</reference>
<proteinExistence type="inferred from homology"/>
<dbReference type="EMBL" id="SDMP01000018">
    <property type="protein sequence ID" value="RYQ97976.1"/>
    <property type="molecule type" value="Genomic_DNA"/>
</dbReference>
<keyword evidence="7 8" id="KW-0539">Nucleus</keyword>
<dbReference type="GO" id="GO:0003677">
    <property type="term" value="F:DNA binding"/>
    <property type="evidence" value="ECO:0007669"/>
    <property type="project" value="UniProtKB-UniRule"/>
</dbReference>
<dbReference type="PROSITE" id="PS50071">
    <property type="entry name" value="HOMEOBOX_2"/>
    <property type="match status" value="1"/>
</dbReference>
<feature type="DNA-binding region" description="Homeobox" evidence="8">
    <location>
        <begin position="659"/>
        <end position="721"/>
    </location>
</feature>
<feature type="region of interest" description="Disordered" evidence="9">
    <location>
        <begin position="359"/>
        <end position="378"/>
    </location>
</feature>
<feature type="region of interest" description="Disordered" evidence="9">
    <location>
        <begin position="732"/>
        <end position="761"/>
    </location>
</feature>
<organism evidence="12 13">
    <name type="scientific">Arachis hypogaea</name>
    <name type="common">Peanut</name>
    <dbReference type="NCBI Taxonomy" id="3818"/>
    <lineage>
        <taxon>Eukaryota</taxon>
        <taxon>Viridiplantae</taxon>
        <taxon>Streptophyta</taxon>
        <taxon>Embryophyta</taxon>
        <taxon>Tracheophyta</taxon>
        <taxon>Spermatophyta</taxon>
        <taxon>Magnoliopsida</taxon>
        <taxon>eudicotyledons</taxon>
        <taxon>Gunneridae</taxon>
        <taxon>Pentapetalae</taxon>
        <taxon>rosids</taxon>
        <taxon>fabids</taxon>
        <taxon>Fabales</taxon>
        <taxon>Fabaceae</taxon>
        <taxon>Papilionoideae</taxon>
        <taxon>50 kb inversion clade</taxon>
        <taxon>dalbergioids sensu lato</taxon>
        <taxon>Dalbergieae</taxon>
        <taxon>Pterocarpus clade</taxon>
        <taxon>Arachis</taxon>
    </lineage>
</organism>
<dbReference type="Pfam" id="PF07526">
    <property type="entry name" value="POX"/>
    <property type="match status" value="2"/>
</dbReference>
<evidence type="ECO:0000256" key="3">
    <source>
        <dbReference type="ARBA" id="ARBA00023015"/>
    </source>
</evidence>
<feature type="compositionally biased region" description="Low complexity" evidence="9">
    <location>
        <begin position="304"/>
        <end position="320"/>
    </location>
</feature>
<evidence type="ECO:0000256" key="8">
    <source>
        <dbReference type="PROSITE-ProRule" id="PRU00108"/>
    </source>
</evidence>
<gene>
    <name evidence="12" type="ORF">Ahy_B08g094050</name>
</gene>
<keyword evidence="10" id="KW-0472">Membrane</keyword>
<sequence length="887" mass="98932">MSGLRPDHQSPHHVAQQIRRDKLRVQNISHHPQSQDFPNNLEQFNLDLLQVRNVRNAHNMLDDEPHPPPPGVYSSQVSNFLSTPLNPLEYHELATVAAAEQPSSSCSRVMMHQSELRSLGNWRSSANSNQGCDWFVNYASGSSSMANNESNNPNTTTHLATEMNNVSYNQHYEKPSCYNEFTDVIANREIQKQLGGGVLHHPSSSSSMSPFYQNTLQDIVKSASISAQGSDNMASLMQQPGHGIWVGDGSGLDLHPSYGNQPNQFRCAGGNPWTNRTVDNALRWNSSPLGFIDKKDDEHSGRPLMSNSNPQNLSLSLSSNSQSKTSVSQFEQVSASDDLQCKDPQYMKYVRAFMKPSIVSRDSGKSPQDPVGVPSSTSYRNVGPLGPFTGYATILKSSRFLKSAQQLLDEFCRISSPRFSKSRDVTQRLSGEASASTSTDVITVDNQTEAAAKEGSNSGSSSSMFHGANENKADWGTGSGSCLSPRPDYQQKKARLLFMQEELGSFCMPKLMYLHNNPVLGTKIQKKNSFMLFLAWTLFYVVLASLANSVTRRYRQYHQQMQMVVSSFESVAGLSSATPYISLALKSVSRHFKCLKNSISDQLKHISEVLGEDFSVPRTSTCGKDDTASMGRLSCMDQSFQKNKSGRGGTGLVEPQQHVWRPQRGLPEHSVAILKAWLFEHFLHPYPTDTDKHMLATQTGLSRNQVSNWFINARVRVWKPMVEEIHMLETKGTTGANKNNNNHPGTENERACVNEDGSSSQQHRVMEGTQSKFDMHSLIPENQQQSHECMELEMESTTNEEQWSQEKRSKLECEMSSTSMDEGSLMMGFMPYSRRDHQVGGLGSVSLTLGLRHGVEAVVQNQQQQQQLQEEQLRRHFGGHMIHDFVG</sequence>
<dbReference type="PANTHER" id="PTHR11850">
    <property type="entry name" value="HOMEOBOX PROTEIN TRANSCRIPTION FACTORS"/>
    <property type="match status" value="1"/>
</dbReference>
<evidence type="ECO:0000256" key="1">
    <source>
        <dbReference type="ARBA" id="ARBA00004123"/>
    </source>
</evidence>
<keyword evidence="3" id="KW-0805">Transcription regulation</keyword>
<protein>
    <recommendedName>
        <fullName evidence="11">Homeobox domain-containing protein</fullName>
    </recommendedName>
</protein>
<feature type="domain" description="Homeobox" evidence="11">
    <location>
        <begin position="657"/>
        <end position="720"/>
    </location>
</feature>
<dbReference type="GO" id="GO:0006355">
    <property type="term" value="P:regulation of DNA-templated transcription"/>
    <property type="evidence" value="ECO:0007669"/>
    <property type="project" value="InterPro"/>
</dbReference>
<feature type="region of interest" description="Disordered" evidence="9">
    <location>
        <begin position="449"/>
        <end position="469"/>
    </location>
</feature>
<dbReference type="SMART" id="SM00574">
    <property type="entry name" value="POX"/>
    <property type="match status" value="1"/>
</dbReference>
<evidence type="ECO:0000256" key="6">
    <source>
        <dbReference type="ARBA" id="ARBA00023163"/>
    </source>
</evidence>
<evidence type="ECO:0000256" key="7">
    <source>
        <dbReference type="ARBA" id="ARBA00023242"/>
    </source>
</evidence>
<dbReference type="STRING" id="3818.A0A444Y806"/>
<dbReference type="InterPro" id="IPR006563">
    <property type="entry name" value="POX_dom"/>
</dbReference>
<evidence type="ECO:0000313" key="13">
    <source>
        <dbReference type="Proteomes" id="UP000289738"/>
    </source>
</evidence>
<evidence type="ECO:0000256" key="10">
    <source>
        <dbReference type="SAM" id="Phobius"/>
    </source>
</evidence>
<dbReference type="SMART" id="SM00389">
    <property type="entry name" value="HOX"/>
    <property type="match status" value="1"/>
</dbReference>
<keyword evidence="6" id="KW-0804">Transcription</keyword>
<dbReference type="InterPro" id="IPR008422">
    <property type="entry name" value="KN_HD"/>
</dbReference>
<comment type="caution">
    <text evidence="12">The sequence shown here is derived from an EMBL/GenBank/DDBJ whole genome shotgun (WGS) entry which is preliminary data.</text>
</comment>
<feature type="compositionally biased region" description="Low complexity" evidence="9">
    <location>
        <begin position="732"/>
        <end position="742"/>
    </location>
</feature>
<name>A0A444Y806_ARAHY</name>
<keyword evidence="5 8" id="KW-0371">Homeobox</keyword>
<dbReference type="SUPFAM" id="SSF46689">
    <property type="entry name" value="Homeodomain-like"/>
    <property type="match status" value="1"/>
</dbReference>
<dbReference type="InterPro" id="IPR050224">
    <property type="entry name" value="TALE_homeobox"/>
</dbReference>
<dbReference type="Pfam" id="PF05920">
    <property type="entry name" value="Homeobox_KN"/>
    <property type="match status" value="1"/>
</dbReference>
<dbReference type="InterPro" id="IPR001356">
    <property type="entry name" value="HD"/>
</dbReference>
<keyword evidence="10" id="KW-0812">Transmembrane</keyword>
<keyword evidence="10" id="KW-1133">Transmembrane helix</keyword>
<evidence type="ECO:0000256" key="4">
    <source>
        <dbReference type="ARBA" id="ARBA00023125"/>
    </source>
</evidence>
<evidence type="ECO:0000259" key="11">
    <source>
        <dbReference type="PROSITE" id="PS50071"/>
    </source>
</evidence>
<accession>A0A444Y806</accession>
<evidence type="ECO:0000313" key="12">
    <source>
        <dbReference type="EMBL" id="RYQ97976.1"/>
    </source>
</evidence>
<dbReference type="Gene3D" id="1.10.10.60">
    <property type="entry name" value="Homeodomain-like"/>
    <property type="match status" value="1"/>
</dbReference>
<dbReference type="CDD" id="cd00086">
    <property type="entry name" value="homeodomain"/>
    <property type="match status" value="1"/>
</dbReference>
<evidence type="ECO:0000256" key="5">
    <source>
        <dbReference type="ARBA" id="ARBA00023155"/>
    </source>
</evidence>
<keyword evidence="13" id="KW-1185">Reference proteome</keyword>
<dbReference type="AlphaFoldDB" id="A0A444Y806"/>
<feature type="region of interest" description="Disordered" evidence="9">
    <location>
        <begin position="293"/>
        <end position="320"/>
    </location>
</feature>
<keyword evidence="4 8" id="KW-0238">DNA-binding</keyword>
<feature type="transmembrane region" description="Helical" evidence="10">
    <location>
        <begin position="530"/>
        <end position="551"/>
    </location>
</feature>
<dbReference type="FunFam" id="1.10.10.60:FF:000117">
    <property type="entry name" value="BEL1-like homeodomain protein 9"/>
    <property type="match status" value="1"/>
</dbReference>
<comment type="subcellular location">
    <subcellularLocation>
        <location evidence="1 8">Nucleus</location>
    </subcellularLocation>
</comment>